<sequence length="636" mass="74986">MNEELINDKLHLSKLYFKSNDYRNALKTYTELILLIESYSLEDLKKVNEHYNYNHPISTFHPKLISILDQRAATYEKLNLLDKALRDGEKILKINSFDVKGYLRIGKIHKLRNDHLKCFKIYQTGVYTIRKFKEKYPEFKFNRDLWHKLVSNYNEINSFLKSDRNSKPPEPPLKKPRIKNLDPLNYLNYDVIEHVFELLPNTYKYHLVCKNWYQTLKLLRLNRSVQLKSRILSREFANGIPYFKTLKELELTMLPTNDTEFYRVVELIVNNRLKISKFEIFKIIKLNMLFSKFDKFNFNFGFKNIRSFKSYVDKSPHNLIIHLFPNLTHLELIIKADNSKDHDSLVINNKSLVRKLYDNVPPIETLVLISNLKQPIPFLSYSFNLTKLVIVNFNFENIQHKFGIFLQRCSNLKDLILENNDDFSFKMFMNNLINYKSDFKLNYLMFREYSISLTSLSEFELSDFNNLTELTKLDLYSTSLTNRGLLKLLGVTKNLQSLVLGSSNYLFFKNDIINNYPKISLIEILERCCKLKHISLVDLNLDNVSCRKFNHDLTNFSKIGQVQGLTLELSFNVNINGIGLFNLLSKIDAIRVLVIDGISINQQSLQLIERNYGVLVKNDPLLIKWRRFGVNSYVLD</sequence>
<accession>A0ACA9YAN3</accession>
<proteinExistence type="predicted"/>
<name>A0ACA9YAN3_9ASCO</name>
<comment type="caution">
    <text evidence="1">The sequence shown here is derived from an EMBL/GenBank/DDBJ whole genome shotgun (WGS) entry which is preliminary data.</text>
</comment>
<evidence type="ECO:0000313" key="1">
    <source>
        <dbReference type="EMBL" id="CAH6722103.1"/>
    </source>
</evidence>
<dbReference type="Proteomes" id="UP001152531">
    <property type="component" value="Unassembled WGS sequence"/>
</dbReference>
<reference evidence="1" key="1">
    <citation type="submission" date="2022-06" db="EMBL/GenBank/DDBJ databases">
        <authorList>
            <person name="Legras J.-L."/>
            <person name="Devillers H."/>
            <person name="Grondin C."/>
        </authorList>
    </citation>
    <scope>NUCLEOTIDE SEQUENCE</scope>
    <source>
        <strain evidence="1">CLIB 1444</strain>
    </source>
</reference>
<protein>
    <submittedName>
        <fullName evidence="1">Uncharacterized protein</fullName>
    </submittedName>
</protein>
<dbReference type="EMBL" id="CALSDN010000008">
    <property type="protein sequence ID" value="CAH6722103.1"/>
    <property type="molecule type" value="Genomic_DNA"/>
</dbReference>
<gene>
    <name evidence="1" type="ORF">CLIB1444_08S01948</name>
</gene>
<keyword evidence="2" id="KW-1185">Reference proteome</keyword>
<organism evidence="1 2">
    <name type="scientific">[Candida] jaroonii</name>
    <dbReference type="NCBI Taxonomy" id="467808"/>
    <lineage>
        <taxon>Eukaryota</taxon>
        <taxon>Fungi</taxon>
        <taxon>Dikarya</taxon>
        <taxon>Ascomycota</taxon>
        <taxon>Saccharomycotina</taxon>
        <taxon>Pichiomycetes</taxon>
        <taxon>Debaryomycetaceae</taxon>
        <taxon>Yamadazyma</taxon>
    </lineage>
</organism>
<evidence type="ECO:0000313" key="2">
    <source>
        <dbReference type="Proteomes" id="UP001152531"/>
    </source>
</evidence>